<feature type="domain" description="Peptidase S1" evidence="2">
    <location>
        <begin position="153"/>
        <end position="378"/>
    </location>
</feature>
<dbReference type="Pfam" id="PF00089">
    <property type="entry name" value="Trypsin"/>
    <property type="match status" value="1"/>
</dbReference>
<dbReference type="SUPFAM" id="SSF50934">
    <property type="entry name" value="Tachylectin-2"/>
    <property type="match status" value="2"/>
</dbReference>
<dbReference type="Pfam" id="PF14517">
    <property type="entry name" value="Tachylectin"/>
    <property type="match status" value="1"/>
</dbReference>
<dbReference type="PANTHER" id="PTHR24260">
    <property type="match status" value="1"/>
</dbReference>
<dbReference type="Proteomes" id="UP001597483">
    <property type="component" value="Unassembled WGS sequence"/>
</dbReference>
<feature type="chain" id="PRO_5047305834" evidence="1">
    <location>
        <begin position="26"/>
        <end position="629"/>
    </location>
</feature>
<name>A0ABW5H3N4_9PSEU</name>
<dbReference type="SMART" id="SM00020">
    <property type="entry name" value="Tryp_SPc"/>
    <property type="match status" value="1"/>
</dbReference>
<dbReference type="PANTHER" id="PTHR24260:SF136">
    <property type="entry name" value="GH08193P-RELATED"/>
    <property type="match status" value="1"/>
</dbReference>
<evidence type="ECO:0000256" key="1">
    <source>
        <dbReference type="SAM" id="SignalP"/>
    </source>
</evidence>
<dbReference type="InterPro" id="IPR001314">
    <property type="entry name" value="Peptidase_S1A"/>
</dbReference>
<dbReference type="Gene3D" id="2.115.10.10">
    <property type="entry name" value="Tachylectin 2"/>
    <property type="match status" value="1"/>
</dbReference>
<dbReference type="EMBL" id="JBHUKS010000006">
    <property type="protein sequence ID" value="MFD2467770.1"/>
    <property type="molecule type" value="Genomic_DNA"/>
</dbReference>
<dbReference type="InterPro" id="IPR051333">
    <property type="entry name" value="CLIP_Serine_Protease"/>
</dbReference>
<protein>
    <submittedName>
        <fullName evidence="3">Tachylectin-related carbohydrate-binding protein</fullName>
    </submittedName>
</protein>
<dbReference type="PRINTS" id="PR00722">
    <property type="entry name" value="CHYMOTRYPSIN"/>
</dbReference>
<evidence type="ECO:0000259" key="2">
    <source>
        <dbReference type="PROSITE" id="PS50240"/>
    </source>
</evidence>
<proteinExistence type="predicted"/>
<dbReference type="InterPro" id="IPR043504">
    <property type="entry name" value="Peptidase_S1_PA_chymotrypsin"/>
</dbReference>
<dbReference type="SUPFAM" id="SSF50494">
    <property type="entry name" value="Trypsin-like serine proteases"/>
    <property type="match status" value="1"/>
</dbReference>
<feature type="signal peptide" evidence="1">
    <location>
        <begin position="1"/>
        <end position="25"/>
    </location>
</feature>
<evidence type="ECO:0000313" key="4">
    <source>
        <dbReference type="Proteomes" id="UP001597483"/>
    </source>
</evidence>
<evidence type="ECO:0000313" key="3">
    <source>
        <dbReference type="EMBL" id="MFD2467770.1"/>
    </source>
</evidence>
<organism evidence="3 4">
    <name type="scientific">Amycolatopsis silviterrae</name>
    <dbReference type="NCBI Taxonomy" id="1656914"/>
    <lineage>
        <taxon>Bacteria</taxon>
        <taxon>Bacillati</taxon>
        <taxon>Actinomycetota</taxon>
        <taxon>Actinomycetes</taxon>
        <taxon>Pseudonocardiales</taxon>
        <taxon>Pseudonocardiaceae</taxon>
        <taxon>Amycolatopsis</taxon>
    </lineage>
</organism>
<comment type="caution">
    <text evidence="3">The sequence shown here is derived from an EMBL/GenBank/DDBJ whole genome shotgun (WGS) entry which is preliminary data.</text>
</comment>
<gene>
    <name evidence="3" type="ORF">ACFSVL_10220</name>
</gene>
<dbReference type="InterPro" id="IPR023294">
    <property type="entry name" value="Tachylectin2"/>
</dbReference>
<keyword evidence="4" id="KW-1185">Reference proteome</keyword>
<dbReference type="InterPro" id="IPR036813">
    <property type="entry name" value="Tachylectin2_sf"/>
</dbReference>
<sequence length="629" mass="65954">MRYQLPALGAAAGMVLCGIPGLATAATADQGPAVEDYSYPGADKIPAEQGIRLKGGDGNIRLAACGDRTDVIRIVTNRNSVRETFCFESDGPKGYLSLEVPATFLAKGDGSTVEMTLTNKGTSQTVPVGKDTWTKLGESADPDNGPATLVEIKTSGPAPAPGPVDAAPYTAKITVGQPGVNGRGCSGVLVAPQWVATAARCFADDPSQGFAVPAGPPKLKTTAVVGRPDLSQTDRGAVVDVTTLVPRTDRDLVLAKLSAPVNGVTPVALSATAPSVGETLKVTGYGRTADTWVPTKAHTASFTASEITETTTEITGAIGPCKGDAGGPVVRERDGRTELVGLTSTSTQNGCLTEAQTAPGATQTRTDNIADWIKGQIPALSIACAGNVSIFAVKDDVVLYNHPDPVSGGSMSPNQKVIGNGGWSGFARVLAGPNGLLYAIRPNGDVYRYQWTGSGWSDDSRQIVATGWWGWNDPATRPKLTVDARGDFYSTGSDGILWRMTYTESTKTWTTVKADTGWDSYDLITAAGDGVLYARTRDGQLYRYAYDHAAGRWAQHKKLVGNGGWGIYQSLSSAGGDVLYGVTAGGDLRWYRYSSYTDTWADGPTTIGKGGWQQFTSVTVQSNACSIPK</sequence>
<keyword evidence="1" id="KW-0732">Signal</keyword>
<accession>A0ABW5H3N4</accession>
<dbReference type="InterPro" id="IPR001254">
    <property type="entry name" value="Trypsin_dom"/>
</dbReference>
<reference evidence="4" key="1">
    <citation type="journal article" date="2019" name="Int. J. Syst. Evol. Microbiol.">
        <title>The Global Catalogue of Microorganisms (GCM) 10K type strain sequencing project: providing services to taxonomists for standard genome sequencing and annotation.</title>
        <authorList>
            <consortium name="The Broad Institute Genomics Platform"/>
            <consortium name="The Broad Institute Genome Sequencing Center for Infectious Disease"/>
            <person name="Wu L."/>
            <person name="Ma J."/>
        </authorList>
    </citation>
    <scope>NUCLEOTIDE SEQUENCE [LARGE SCALE GENOMIC DNA]</scope>
    <source>
        <strain evidence="4">CGMCC 4.7641</strain>
    </source>
</reference>
<dbReference type="Gene3D" id="2.40.10.10">
    <property type="entry name" value="Trypsin-like serine proteases"/>
    <property type="match status" value="1"/>
</dbReference>
<dbReference type="RefSeq" id="WP_378302793.1">
    <property type="nucleotide sequence ID" value="NZ_JBHUKS010000006.1"/>
</dbReference>
<dbReference type="PROSITE" id="PS50240">
    <property type="entry name" value="TRYPSIN_DOM"/>
    <property type="match status" value="1"/>
</dbReference>
<dbReference type="InterPro" id="IPR009003">
    <property type="entry name" value="Peptidase_S1_PA"/>
</dbReference>